<evidence type="ECO:0000313" key="1">
    <source>
        <dbReference type="EMBL" id="KAI1704975.1"/>
    </source>
</evidence>
<comment type="caution">
    <text evidence="1">The sequence shown here is derived from an EMBL/GenBank/DDBJ whole genome shotgun (WGS) entry which is preliminary data.</text>
</comment>
<keyword evidence="2" id="KW-1185">Reference proteome</keyword>
<protein>
    <submittedName>
        <fullName evidence="1">Uncharacterized protein</fullName>
    </submittedName>
</protein>
<reference evidence="1" key="1">
    <citation type="submission" date="2022-01" db="EMBL/GenBank/DDBJ databases">
        <title>Genome Sequence Resource for Two Populations of Ditylenchus destructor, the Migratory Endoparasitic Phytonematode.</title>
        <authorList>
            <person name="Zhang H."/>
            <person name="Lin R."/>
            <person name="Xie B."/>
        </authorList>
    </citation>
    <scope>NUCLEOTIDE SEQUENCE</scope>
    <source>
        <strain evidence="1">BazhouSP</strain>
    </source>
</reference>
<proteinExistence type="predicted"/>
<accession>A0AAD4QZ32</accession>
<sequence>MFDMDGSGRTGQAAYLQNSEGFSVRFNVWNEAIEELNEILRLHQIISLSNLDVRQYRIETGGENITDAQVEFHYNPANSKALVMKKLNDEEKTAAAAVDYRQIFRLTGITSVRSRVTDIVIWPVVSSVKETGIYGVVGDPKKTKIPFFIQCSVSETEERAQMYVPRSQFRYIEGRAFFPSMFC</sequence>
<dbReference type="Proteomes" id="UP001201812">
    <property type="component" value="Unassembled WGS sequence"/>
</dbReference>
<evidence type="ECO:0000313" key="2">
    <source>
        <dbReference type="Proteomes" id="UP001201812"/>
    </source>
</evidence>
<dbReference type="EMBL" id="JAKKPZ010000061">
    <property type="protein sequence ID" value="KAI1704975.1"/>
    <property type="molecule type" value="Genomic_DNA"/>
</dbReference>
<gene>
    <name evidence="1" type="ORF">DdX_13905</name>
</gene>
<organism evidence="1 2">
    <name type="scientific">Ditylenchus destructor</name>
    <dbReference type="NCBI Taxonomy" id="166010"/>
    <lineage>
        <taxon>Eukaryota</taxon>
        <taxon>Metazoa</taxon>
        <taxon>Ecdysozoa</taxon>
        <taxon>Nematoda</taxon>
        <taxon>Chromadorea</taxon>
        <taxon>Rhabditida</taxon>
        <taxon>Tylenchina</taxon>
        <taxon>Tylenchomorpha</taxon>
        <taxon>Sphaerularioidea</taxon>
        <taxon>Anguinidae</taxon>
        <taxon>Anguininae</taxon>
        <taxon>Ditylenchus</taxon>
    </lineage>
</organism>
<dbReference type="AlphaFoldDB" id="A0AAD4QZ32"/>
<name>A0AAD4QZ32_9BILA</name>